<sequence length="252" mass="27925">MCGAFVYVYVGGVRYQLMGSGVERAGIAELIASRPDLGSRFNIRPTQDIVTIVNEDGRPVAKPMRWGLIPSWAKPDKLPRSTFNAREDRLSESGMWRGPFARSRAVVPANGFFEWKKTDGSKQPMYITPKEGEILRFAAIYDTWINEHGETVDSCAIVTTAANDFMSSIHDRMPAILDEESIALWLDPNTSKDENLQPILMPESNDQLQAIPVSTRVNSDKNDDAGLILEVAADQPTDANGQLGLFDTPNDH</sequence>
<keyword evidence="2 8" id="KW-0645">Protease</keyword>
<name>A0AAJ5ZDA8_9CHLR</name>
<dbReference type="EMBL" id="CP046147">
    <property type="protein sequence ID" value="WFG39282.1"/>
    <property type="molecule type" value="Genomic_DNA"/>
</dbReference>
<dbReference type="GO" id="GO:0016829">
    <property type="term" value="F:lyase activity"/>
    <property type="evidence" value="ECO:0007669"/>
    <property type="project" value="UniProtKB-KW"/>
</dbReference>
<gene>
    <name evidence="9" type="ORF">GKO46_02750</name>
    <name evidence="10" type="ORF">GKO48_06510</name>
</gene>
<dbReference type="SUPFAM" id="SSF143081">
    <property type="entry name" value="BB1717-like"/>
    <property type="match status" value="1"/>
</dbReference>
<dbReference type="EC" id="3.4.-.-" evidence="8"/>
<evidence type="ECO:0000256" key="3">
    <source>
        <dbReference type="ARBA" id="ARBA00022763"/>
    </source>
</evidence>
<dbReference type="GO" id="GO:0106300">
    <property type="term" value="P:protein-DNA covalent cross-linking repair"/>
    <property type="evidence" value="ECO:0007669"/>
    <property type="project" value="InterPro"/>
</dbReference>
<evidence type="ECO:0000313" key="12">
    <source>
        <dbReference type="Proteomes" id="UP001321249"/>
    </source>
</evidence>
<evidence type="ECO:0000313" key="9">
    <source>
        <dbReference type="EMBL" id="MDG0865989.1"/>
    </source>
</evidence>
<keyword evidence="3" id="KW-0227">DNA damage</keyword>
<evidence type="ECO:0000256" key="2">
    <source>
        <dbReference type="ARBA" id="ARBA00022670"/>
    </source>
</evidence>
<reference evidence="11" key="3">
    <citation type="submission" date="2023-06" db="EMBL/GenBank/DDBJ databases">
        <title>Pangenomics reveal diversification of enzyme families and niche specialization in globally abundant SAR202 bacteria.</title>
        <authorList>
            <person name="Saw J.H.W."/>
        </authorList>
    </citation>
    <scope>NUCLEOTIDE SEQUENCE [LARGE SCALE GENOMIC DNA]</scope>
    <source>
        <strain evidence="11">JH1073</strain>
    </source>
</reference>
<reference evidence="11 12" key="1">
    <citation type="submission" date="2019-11" db="EMBL/GenBank/DDBJ databases">
        <authorList>
            <person name="Cho J.-C."/>
        </authorList>
    </citation>
    <scope>NUCLEOTIDE SEQUENCE [LARGE SCALE GENOMIC DNA]</scope>
    <source>
        <strain evidence="10 11">JH1073</strain>
        <strain evidence="9 12">JH702</strain>
    </source>
</reference>
<evidence type="ECO:0000256" key="8">
    <source>
        <dbReference type="RuleBase" id="RU364100"/>
    </source>
</evidence>
<dbReference type="Proteomes" id="UP001321249">
    <property type="component" value="Unassembled WGS sequence"/>
</dbReference>
<dbReference type="Pfam" id="PF02586">
    <property type="entry name" value="SRAP"/>
    <property type="match status" value="1"/>
</dbReference>
<evidence type="ECO:0000256" key="4">
    <source>
        <dbReference type="ARBA" id="ARBA00022801"/>
    </source>
</evidence>
<keyword evidence="7" id="KW-0456">Lyase</keyword>
<dbReference type="GO" id="GO:0006508">
    <property type="term" value="P:proteolysis"/>
    <property type="evidence" value="ECO:0007669"/>
    <property type="project" value="UniProtKB-KW"/>
</dbReference>
<dbReference type="Proteomes" id="UP001219901">
    <property type="component" value="Chromosome"/>
</dbReference>
<dbReference type="AlphaFoldDB" id="A0AAJ5ZDA8"/>
<dbReference type="PANTHER" id="PTHR13604">
    <property type="entry name" value="DC12-RELATED"/>
    <property type="match status" value="1"/>
</dbReference>
<keyword evidence="5" id="KW-0190">Covalent protein-DNA linkage</keyword>
<dbReference type="RefSeq" id="WP_342822819.1">
    <property type="nucleotide sequence ID" value="NZ_CP046146.1"/>
</dbReference>
<evidence type="ECO:0000256" key="6">
    <source>
        <dbReference type="ARBA" id="ARBA00023125"/>
    </source>
</evidence>
<evidence type="ECO:0000256" key="7">
    <source>
        <dbReference type="ARBA" id="ARBA00023239"/>
    </source>
</evidence>
<evidence type="ECO:0000313" key="11">
    <source>
        <dbReference type="Proteomes" id="UP001219901"/>
    </source>
</evidence>
<dbReference type="InterPro" id="IPR003738">
    <property type="entry name" value="SRAP"/>
</dbReference>
<dbReference type="Gene3D" id="3.90.1680.10">
    <property type="entry name" value="SOS response associated peptidase-like"/>
    <property type="match status" value="1"/>
</dbReference>
<keyword evidence="4 8" id="KW-0378">Hydrolase</keyword>
<proteinExistence type="inferred from homology"/>
<evidence type="ECO:0000313" key="10">
    <source>
        <dbReference type="EMBL" id="WFG39282.1"/>
    </source>
</evidence>
<reference evidence="10" key="2">
    <citation type="journal article" date="2023" name="Nat. Commun.">
        <title>Cultivation of marine bacteria of the SAR202 clade.</title>
        <authorList>
            <person name="Lim Y."/>
            <person name="Seo J.H."/>
            <person name="Giovannoni S.J."/>
            <person name="Kang I."/>
            <person name="Cho J.C."/>
        </authorList>
    </citation>
    <scope>NUCLEOTIDE SEQUENCE</scope>
    <source>
        <strain evidence="10">JH1073</strain>
    </source>
</reference>
<comment type="similarity">
    <text evidence="1 8">Belongs to the SOS response-associated peptidase family.</text>
</comment>
<dbReference type="PANTHER" id="PTHR13604:SF0">
    <property type="entry name" value="ABASIC SITE PROCESSING PROTEIN HMCES"/>
    <property type="match status" value="1"/>
</dbReference>
<evidence type="ECO:0000256" key="1">
    <source>
        <dbReference type="ARBA" id="ARBA00008136"/>
    </source>
</evidence>
<organism evidence="10 11">
    <name type="scientific">Candidatus Lucifugimonas marina</name>
    <dbReference type="NCBI Taxonomy" id="3038979"/>
    <lineage>
        <taxon>Bacteria</taxon>
        <taxon>Bacillati</taxon>
        <taxon>Chloroflexota</taxon>
        <taxon>Dehalococcoidia</taxon>
        <taxon>SAR202 cluster</taxon>
        <taxon>Candidatus Lucifugimonadales</taxon>
        <taxon>Candidatus Lucifugimonadaceae</taxon>
        <taxon>Candidatus Lucifugimonas</taxon>
    </lineage>
</organism>
<dbReference type="GO" id="GO:0008233">
    <property type="term" value="F:peptidase activity"/>
    <property type="evidence" value="ECO:0007669"/>
    <property type="project" value="UniProtKB-KW"/>
</dbReference>
<keyword evidence="11" id="KW-1185">Reference proteome</keyword>
<dbReference type="GO" id="GO:0003697">
    <property type="term" value="F:single-stranded DNA binding"/>
    <property type="evidence" value="ECO:0007669"/>
    <property type="project" value="InterPro"/>
</dbReference>
<keyword evidence="6" id="KW-0238">DNA-binding</keyword>
<accession>A0AAJ5ZDA8</accession>
<dbReference type="EMBL" id="WMBE01000001">
    <property type="protein sequence ID" value="MDG0865989.1"/>
    <property type="molecule type" value="Genomic_DNA"/>
</dbReference>
<dbReference type="InterPro" id="IPR036590">
    <property type="entry name" value="SRAP-like"/>
</dbReference>
<evidence type="ECO:0000256" key="5">
    <source>
        <dbReference type="ARBA" id="ARBA00023124"/>
    </source>
</evidence>
<protein>
    <recommendedName>
        <fullName evidence="8">Abasic site processing protein</fullName>
        <ecNumber evidence="8">3.4.-.-</ecNumber>
    </recommendedName>
</protein>